<dbReference type="GO" id="GO:0015030">
    <property type="term" value="C:Cajal body"/>
    <property type="evidence" value="ECO:0007669"/>
    <property type="project" value="TreeGrafter"/>
</dbReference>
<dbReference type="GO" id="GO:0030620">
    <property type="term" value="F:U2 snRNA binding"/>
    <property type="evidence" value="ECO:0007669"/>
    <property type="project" value="TreeGrafter"/>
</dbReference>
<evidence type="ECO:0000313" key="5">
    <source>
        <dbReference type="Proteomes" id="UP001168821"/>
    </source>
</evidence>
<feature type="region of interest" description="Disordered" evidence="1">
    <location>
        <begin position="314"/>
        <end position="333"/>
    </location>
</feature>
<dbReference type="InterPro" id="IPR056398">
    <property type="entry name" value="Tudor_Coilin"/>
</dbReference>
<feature type="compositionally biased region" description="Basic residues" evidence="1">
    <location>
        <begin position="148"/>
        <end position="160"/>
    </location>
</feature>
<feature type="region of interest" description="Disordered" evidence="1">
    <location>
        <begin position="123"/>
        <end position="212"/>
    </location>
</feature>
<accession>A0AA38IVV4</accession>
<dbReference type="PANTHER" id="PTHR15197">
    <property type="entry name" value="COILIN P80"/>
    <property type="match status" value="1"/>
</dbReference>
<proteinExistence type="predicted"/>
<evidence type="ECO:0000256" key="1">
    <source>
        <dbReference type="SAM" id="MobiDB-lite"/>
    </source>
</evidence>
<dbReference type="InterPro" id="IPR031722">
    <property type="entry name" value="Coilin_N"/>
</dbReference>
<evidence type="ECO:0000259" key="3">
    <source>
        <dbReference type="Pfam" id="PF23086"/>
    </source>
</evidence>
<feature type="domain" description="Coilin N-terminal" evidence="2">
    <location>
        <begin position="5"/>
        <end position="157"/>
    </location>
</feature>
<keyword evidence="5" id="KW-1185">Reference proteome</keyword>
<feature type="domain" description="Coilin tudor" evidence="3">
    <location>
        <begin position="464"/>
        <end position="551"/>
    </location>
</feature>
<comment type="caution">
    <text evidence="4">The sequence shown here is derived from an EMBL/GenBank/DDBJ whole genome shotgun (WGS) entry which is preliminary data.</text>
</comment>
<reference evidence="4" key="1">
    <citation type="journal article" date="2023" name="G3 (Bethesda)">
        <title>Whole genome assemblies of Zophobas morio and Tenebrio molitor.</title>
        <authorList>
            <person name="Kaur S."/>
            <person name="Stinson S.A."/>
            <person name="diCenzo G.C."/>
        </authorList>
    </citation>
    <scope>NUCLEOTIDE SEQUENCE</scope>
    <source>
        <strain evidence="4">QUZm001</strain>
    </source>
</reference>
<dbReference type="Pfam" id="PF15862">
    <property type="entry name" value="Coilin_N"/>
    <property type="match status" value="1"/>
</dbReference>
<evidence type="ECO:0000313" key="4">
    <source>
        <dbReference type="EMBL" id="KAJ3661316.1"/>
    </source>
</evidence>
<evidence type="ECO:0008006" key="6">
    <source>
        <dbReference type="Google" id="ProtNLM"/>
    </source>
</evidence>
<sequence length="553" mass="63326">MRITVNLSLFFHDHRCLAKIFVNKKMKCIRNVEERISAVFNIENFYLKCENVYLPPTEDVQILNYDDVVWVIPSEHGSSNVDIIPQNHEILEEFNIVIPKKKKKKNRLCVDTKEENCSYENIPKKMKSQESSENVMEVDVSVTEENNKKKKKKKKKKHGVYKNIEVSNDSVQENEDLHEIDGNPGLIQKDSGRDSLDSSKSAKSPESVNNSVKRLVNQFEKSKNSLTETPTELERKINIVKTIIISNKPTLCSLPDVKQTEACEEEKNDTCNNVSLHVENLNKNDELQAGESSSNAETSSVCIDNVTDFDANVNKRKRRRTRKRKSRVENTSEISTTYEQPVYNFNHKPVIVQTRIPTHLRFTDVQPSTKKDVLFPAESRVDKVITSTNDSLGEVIVLNEPQAKQSVPASDAIGENTKEKVTIKDSLDEAVVLNELSEKKDKTKTIYSDKELEECILKQPITQHSEPRMGDVLAFKILRMSENYTPEVSKPIVGKVLSYNENKEITFNIVYGHEQCLPPKGKFSLDEEEHELNENSHFQCLWSTLLEPRLVYP</sequence>
<dbReference type="Pfam" id="PF23086">
    <property type="entry name" value="Tudor_Coilin"/>
    <property type="match status" value="1"/>
</dbReference>
<dbReference type="Proteomes" id="UP001168821">
    <property type="component" value="Unassembled WGS sequence"/>
</dbReference>
<gene>
    <name evidence="4" type="ORF">Zmor_005715</name>
</gene>
<dbReference type="EMBL" id="JALNTZ010000002">
    <property type="protein sequence ID" value="KAJ3661316.1"/>
    <property type="molecule type" value="Genomic_DNA"/>
</dbReference>
<dbReference type="PANTHER" id="PTHR15197:SF0">
    <property type="entry name" value="COILIN"/>
    <property type="match status" value="1"/>
</dbReference>
<dbReference type="GO" id="GO:0030619">
    <property type="term" value="F:U1 snRNA binding"/>
    <property type="evidence" value="ECO:0007669"/>
    <property type="project" value="TreeGrafter"/>
</dbReference>
<feature type="compositionally biased region" description="Polar residues" evidence="1">
    <location>
        <begin position="198"/>
        <end position="212"/>
    </location>
</feature>
<name>A0AA38IVV4_9CUCU</name>
<dbReference type="InterPro" id="IPR024822">
    <property type="entry name" value="Coilin"/>
</dbReference>
<evidence type="ECO:0000259" key="2">
    <source>
        <dbReference type="Pfam" id="PF15862"/>
    </source>
</evidence>
<dbReference type="GO" id="GO:0000387">
    <property type="term" value="P:spliceosomal snRNP assembly"/>
    <property type="evidence" value="ECO:0007669"/>
    <property type="project" value="TreeGrafter"/>
</dbReference>
<dbReference type="AlphaFoldDB" id="A0AA38IVV4"/>
<protein>
    <recommendedName>
        <fullName evidence="6">Coilin</fullName>
    </recommendedName>
</protein>
<organism evidence="4 5">
    <name type="scientific">Zophobas morio</name>
    <dbReference type="NCBI Taxonomy" id="2755281"/>
    <lineage>
        <taxon>Eukaryota</taxon>
        <taxon>Metazoa</taxon>
        <taxon>Ecdysozoa</taxon>
        <taxon>Arthropoda</taxon>
        <taxon>Hexapoda</taxon>
        <taxon>Insecta</taxon>
        <taxon>Pterygota</taxon>
        <taxon>Neoptera</taxon>
        <taxon>Endopterygota</taxon>
        <taxon>Coleoptera</taxon>
        <taxon>Polyphaga</taxon>
        <taxon>Cucujiformia</taxon>
        <taxon>Tenebrionidae</taxon>
        <taxon>Zophobas</taxon>
    </lineage>
</organism>
<feature type="compositionally biased region" description="Basic residues" evidence="1">
    <location>
        <begin position="314"/>
        <end position="326"/>
    </location>
</feature>